<evidence type="ECO:0000256" key="3">
    <source>
        <dbReference type="ARBA" id="ARBA00011276"/>
    </source>
</evidence>
<evidence type="ECO:0000256" key="10">
    <source>
        <dbReference type="ARBA" id="ARBA00023180"/>
    </source>
</evidence>
<keyword evidence="6" id="KW-0732">Signal</keyword>
<dbReference type="EMBL" id="CAKOGL010000004">
    <property type="protein sequence ID" value="CAH2085243.1"/>
    <property type="molecule type" value="Genomic_DNA"/>
</dbReference>
<keyword evidence="9 11" id="KW-0472">Membrane</keyword>
<dbReference type="InterPro" id="IPR011678">
    <property type="entry name" value="EMC1_C"/>
</dbReference>
<keyword evidence="5 11" id="KW-0812">Transmembrane</keyword>
<evidence type="ECO:0000256" key="5">
    <source>
        <dbReference type="ARBA" id="ARBA00022692"/>
    </source>
</evidence>
<comment type="subunit">
    <text evidence="3">Component of the ER membrane protein complex (EMC).</text>
</comment>
<evidence type="ECO:0000259" key="12">
    <source>
        <dbReference type="Pfam" id="PF07774"/>
    </source>
</evidence>
<evidence type="ECO:0000256" key="7">
    <source>
        <dbReference type="ARBA" id="ARBA00022824"/>
    </source>
</evidence>
<dbReference type="InterPro" id="IPR058545">
    <property type="entry name" value="Beta-prop_EMC1_1st"/>
</dbReference>
<name>A0AAU9TE47_EUPED</name>
<dbReference type="Proteomes" id="UP001153954">
    <property type="component" value="Unassembled WGS sequence"/>
</dbReference>
<feature type="transmembrane region" description="Helical" evidence="11">
    <location>
        <begin position="1416"/>
        <end position="1437"/>
    </location>
</feature>
<organism evidence="14 15">
    <name type="scientific">Euphydryas editha</name>
    <name type="common">Edith's checkerspot</name>
    <dbReference type="NCBI Taxonomy" id="104508"/>
    <lineage>
        <taxon>Eukaryota</taxon>
        <taxon>Metazoa</taxon>
        <taxon>Ecdysozoa</taxon>
        <taxon>Arthropoda</taxon>
        <taxon>Hexapoda</taxon>
        <taxon>Insecta</taxon>
        <taxon>Pterygota</taxon>
        <taxon>Neoptera</taxon>
        <taxon>Endopterygota</taxon>
        <taxon>Lepidoptera</taxon>
        <taxon>Glossata</taxon>
        <taxon>Ditrysia</taxon>
        <taxon>Papilionoidea</taxon>
        <taxon>Nymphalidae</taxon>
        <taxon>Nymphalinae</taxon>
        <taxon>Euphydryas</taxon>
    </lineage>
</organism>
<dbReference type="PANTHER" id="PTHR21573:SF0">
    <property type="entry name" value="ER MEMBRANE PROTEIN COMPLEX SUBUNIT 1"/>
    <property type="match status" value="1"/>
</dbReference>
<comment type="subcellular location">
    <subcellularLocation>
        <location evidence="1">Endoplasmic reticulum membrane</location>
        <topology evidence="1">Single-pass type I membrane protein</topology>
    </subcellularLocation>
</comment>
<evidence type="ECO:0000259" key="13">
    <source>
        <dbReference type="Pfam" id="PF25293"/>
    </source>
</evidence>
<dbReference type="InterPro" id="IPR011047">
    <property type="entry name" value="Quinoprotein_ADH-like_sf"/>
</dbReference>
<evidence type="ECO:0000256" key="2">
    <source>
        <dbReference type="ARBA" id="ARBA00007904"/>
    </source>
</evidence>
<evidence type="ECO:0000256" key="4">
    <source>
        <dbReference type="ARBA" id="ARBA00020824"/>
    </source>
</evidence>
<dbReference type="GO" id="GO:0034975">
    <property type="term" value="P:protein folding in endoplasmic reticulum"/>
    <property type="evidence" value="ECO:0007669"/>
    <property type="project" value="TreeGrafter"/>
</dbReference>
<feature type="domain" description="EMC1 first beta-propeller" evidence="13">
    <location>
        <begin position="38"/>
        <end position="140"/>
    </location>
</feature>
<keyword evidence="15" id="KW-1185">Reference proteome</keyword>
<dbReference type="SUPFAM" id="SSF50998">
    <property type="entry name" value="Quinoprotein alcohol dehydrogenase-like"/>
    <property type="match status" value="1"/>
</dbReference>
<dbReference type="InterPro" id="IPR015943">
    <property type="entry name" value="WD40/YVTN_repeat-like_dom_sf"/>
</dbReference>
<dbReference type="Pfam" id="PF07774">
    <property type="entry name" value="EMC1_C"/>
    <property type="match status" value="1"/>
</dbReference>
<dbReference type="Gene3D" id="2.130.10.10">
    <property type="entry name" value="YVTN repeat-like/Quinoprotein amine dehydrogenase"/>
    <property type="match status" value="1"/>
</dbReference>
<feature type="domain" description="ER membrane protein complex subunit 1 C-terminal" evidence="12">
    <location>
        <begin position="1250"/>
        <end position="1446"/>
    </location>
</feature>
<keyword evidence="10" id="KW-0325">Glycoprotein</keyword>
<dbReference type="InterPro" id="IPR026895">
    <property type="entry name" value="EMC1"/>
</dbReference>
<dbReference type="Pfam" id="PF25293">
    <property type="entry name" value="Beta-prop_EMC1_N"/>
    <property type="match status" value="2"/>
</dbReference>
<sequence>MGVLSSNLKPSFLGLLKFLNNMNWFIVFFSLINISVCIYEDQIGKFDWRQNYVGRIKFAQFDTVSTAKKIIVATEENVLAALNLKTGQVVWRHVFEITSAGNVQFLHVGEKVITVTGSNPYLVRGWDSNTGVLIWEWSLTLQNDLAEYSEWWVQNNMLVHVLPVFGSHVEVTMYNLVTGSNRGASSKLPAVWTNKKCIFAAPYYTCISGPTESQLLLSVDVTSNAVQILSKPLSDFVDSNQISNELRPLDGNNVVPGFIIGNDKIVFIKDNNFEMSKVHLSDKSASATVVEGANGQILVQIFTDQVKGFTLTAHSVTTGKEIPDIYCSDTVNIPEPKLLAVMCTRSREQSACRLLINAADDALHLMQQGGRALWVREEALARARAAHFVELPVDDGDAALETEFDLREGRALWVREEALARARAAHFVELPVDDGDAALETEFDLREGRALWVREEALARARASHFVELPVDDGDAALETEFDLREGRALWVREEALARARASHFVELPVDDGDAALETEFDLREGRALWVREEALARARAAHFVELPVDDGDAALETEFDLREGRALWVREEALARARAAHFVELPVDDGDAALETEFDLREGRALWVREEALARARAAHFVELPVDDGDAALETEFDLREGRALWVREEALARARAAHFVELPVDDGDAALETEFDLREGRALWVREEALARARAAHFVELPVDDGDAALETEFDLREGRALWVREEALARARASHFVELPVDDGDAALETEFDLREGRALWVREEALARARAAHFVELPVDDGDAALETEFDLREGRALWVREEALARARASHFVELPVDDGDAALETEFDLREGRALWVREEALARARAAHFVELPVDDGDAALETEFDLREGRALWVREEALARARAAHFVELPVDDGDAALETEFDLREGRALWVREEALARARAAHFVELPVDDGDAALETEFDLREGSVWSAFSRRLFTQYQQLQSLIKSFQGESAEQNSSSSLVRDYFNLHRIIVIVTDCGKIFGMDNLSGALVWSRYEADLVGATAQIFTRRSARVPPHQALLSVVGKQRGTGFGYVISLDPITGELSGERRLPLDARLLQCALLPAADGDKLHALLLLDDDENVLVLPHSAASLVQNVYMFVAEKETAKFQGYAIKYDGQRAVARRTWALAAGGAGEARVAALARAAPEHVRSPGRALPDRSVLYKHSNPNLALVLLERTDVAHREEVVALALDVVSGAVAAAALHRRARALPLAAFADNCFVYAYRSEKHRRLELATMELYEGKERWLEPGVPFSSLWTEQDPIAERQAFILPAVPSALAFTITERSLTDRHVLLGLSSGGVVQLPWAWLEARRDDALPPPPELPLPAEHTLNYNRSLARVHALHAAPAGLESTSLVLVTGLDLFYTRVAPSKTFDLLKDDFDYYLITIVLGALVVATYSTKYFASRKMLKLAWK</sequence>
<dbReference type="PANTHER" id="PTHR21573">
    <property type="entry name" value="ER MEMBRANE PROTEIN COMPLEX SUBUNIT 1"/>
    <property type="match status" value="1"/>
</dbReference>
<dbReference type="GO" id="GO:0072546">
    <property type="term" value="C:EMC complex"/>
    <property type="evidence" value="ECO:0007669"/>
    <property type="project" value="InterPro"/>
</dbReference>
<evidence type="ECO:0000256" key="9">
    <source>
        <dbReference type="ARBA" id="ARBA00023136"/>
    </source>
</evidence>
<feature type="domain" description="EMC1 first beta-propeller" evidence="13">
    <location>
        <begin position="153"/>
        <end position="378"/>
    </location>
</feature>
<comment type="similarity">
    <text evidence="2">Belongs to the EMC1 family.</text>
</comment>
<evidence type="ECO:0000256" key="8">
    <source>
        <dbReference type="ARBA" id="ARBA00022989"/>
    </source>
</evidence>
<reference evidence="14" key="1">
    <citation type="submission" date="2022-03" db="EMBL/GenBank/DDBJ databases">
        <authorList>
            <person name="Tunstrom K."/>
        </authorList>
    </citation>
    <scope>NUCLEOTIDE SEQUENCE</scope>
</reference>
<gene>
    <name evidence="14" type="ORF">EEDITHA_LOCUS1740</name>
</gene>
<evidence type="ECO:0000256" key="1">
    <source>
        <dbReference type="ARBA" id="ARBA00004115"/>
    </source>
</evidence>
<evidence type="ECO:0000256" key="6">
    <source>
        <dbReference type="ARBA" id="ARBA00022729"/>
    </source>
</evidence>
<proteinExistence type="inferred from homology"/>
<evidence type="ECO:0000313" key="15">
    <source>
        <dbReference type="Proteomes" id="UP001153954"/>
    </source>
</evidence>
<keyword evidence="8 11" id="KW-1133">Transmembrane helix</keyword>
<evidence type="ECO:0000256" key="11">
    <source>
        <dbReference type="SAM" id="Phobius"/>
    </source>
</evidence>
<keyword evidence="7" id="KW-0256">Endoplasmic reticulum</keyword>
<accession>A0AAU9TE47</accession>
<evidence type="ECO:0000313" key="14">
    <source>
        <dbReference type="EMBL" id="CAH2085243.1"/>
    </source>
</evidence>
<protein>
    <recommendedName>
        <fullName evidence="4">ER membrane protein complex subunit 1</fullName>
    </recommendedName>
</protein>
<comment type="caution">
    <text evidence="14">The sequence shown here is derived from an EMBL/GenBank/DDBJ whole genome shotgun (WGS) entry which is preliminary data.</text>
</comment>